<evidence type="ECO:0000259" key="1">
    <source>
        <dbReference type="Pfam" id="PF02627"/>
    </source>
</evidence>
<keyword evidence="3" id="KW-1185">Reference proteome</keyword>
<dbReference type="RefSeq" id="WP_273594730.1">
    <property type="nucleotide sequence ID" value="NZ_JAQQXS010000001.1"/>
</dbReference>
<dbReference type="Gene3D" id="1.20.1290.10">
    <property type="entry name" value="AhpD-like"/>
    <property type="match status" value="1"/>
</dbReference>
<dbReference type="Proteomes" id="UP001219862">
    <property type="component" value="Unassembled WGS sequence"/>
</dbReference>
<feature type="domain" description="Carboxymuconolactone decarboxylase-like" evidence="1">
    <location>
        <begin position="16"/>
        <end position="97"/>
    </location>
</feature>
<name>A0ABT5KL01_9BURK</name>
<gene>
    <name evidence="2" type="ORF">PRZ01_00145</name>
</gene>
<evidence type="ECO:0000313" key="3">
    <source>
        <dbReference type="Proteomes" id="UP001219862"/>
    </source>
</evidence>
<dbReference type="InterPro" id="IPR004675">
    <property type="entry name" value="AhpD_core"/>
</dbReference>
<organism evidence="2 3">
    <name type="scientific">Roseateles koreensis</name>
    <dbReference type="NCBI Taxonomy" id="2987526"/>
    <lineage>
        <taxon>Bacteria</taxon>
        <taxon>Pseudomonadati</taxon>
        <taxon>Pseudomonadota</taxon>
        <taxon>Betaproteobacteria</taxon>
        <taxon>Burkholderiales</taxon>
        <taxon>Sphaerotilaceae</taxon>
        <taxon>Roseateles</taxon>
    </lineage>
</organism>
<dbReference type="NCBIfam" id="TIGR00778">
    <property type="entry name" value="ahpD_dom"/>
    <property type="match status" value="1"/>
</dbReference>
<dbReference type="EMBL" id="JAQQXS010000001">
    <property type="protein sequence ID" value="MDC8783600.1"/>
    <property type="molecule type" value="Genomic_DNA"/>
</dbReference>
<evidence type="ECO:0000313" key="2">
    <source>
        <dbReference type="EMBL" id="MDC8783600.1"/>
    </source>
</evidence>
<dbReference type="Pfam" id="PF02627">
    <property type="entry name" value="CMD"/>
    <property type="match status" value="1"/>
</dbReference>
<dbReference type="PANTHER" id="PTHR34846:SF7">
    <property type="entry name" value="BLL7811 PROTEIN"/>
    <property type="match status" value="1"/>
</dbReference>
<reference evidence="2 3" key="1">
    <citation type="submission" date="2022-10" db="EMBL/GenBank/DDBJ databases">
        <title>paucibacter sp. hw8 Genome sequencing.</title>
        <authorList>
            <person name="Park S."/>
        </authorList>
    </citation>
    <scope>NUCLEOTIDE SEQUENCE [LARGE SCALE GENOMIC DNA]</scope>
    <source>
        <strain evidence="3">hw8</strain>
    </source>
</reference>
<dbReference type="PANTHER" id="PTHR34846">
    <property type="entry name" value="4-CARBOXYMUCONOLACTONE DECARBOXYLASE FAMILY PROTEIN (AFU_ORTHOLOGUE AFUA_6G11590)"/>
    <property type="match status" value="1"/>
</dbReference>
<dbReference type="InterPro" id="IPR003779">
    <property type="entry name" value="CMD-like"/>
</dbReference>
<accession>A0ABT5KL01</accession>
<protein>
    <submittedName>
        <fullName evidence="2">Carboxymuconolactone decarboxylase family protein</fullName>
    </submittedName>
</protein>
<proteinExistence type="predicted"/>
<dbReference type="SUPFAM" id="SSF69118">
    <property type="entry name" value="AhpD-like"/>
    <property type="match status" value="1"/>
</dbReference>
<sequence length="155" mass="16573">MTAPRISYADFAKLAPGVPEGLAAIGKAVGTSGLGKDLLELIKLRASQLNGCAFCLQFHLNLARSLQVPAEKLDLLATWHDAPVYSDRERVALAYAEQLTLSARGDISDALYQQTLAEFGPGDLSFLTASIAHINAWNRIGKALRFAPPIKAGTP</sequence>
<comment type="caution">
    <text evidence="2">The sequence shown here is derived from an EMBL/GenBank/DDBJ whole genome shotgun (WGS) entry which is preliminary data.</text>
</comment>
<dbReference type="InterPro" id="IPR029032">
    <property type="entry name" value="AhpD-like"/>
</dbReference>